<feature type="domain" description="Saposin B-type" evidence="4">
    <location>
        <begin position="62"/>
        <end position="139"/>
    </location>
</feature>
<name>A0ABY7DIH4_MYAAR</name>
<evidence type="ECO:0000259" key="4">
    <source>
        <dbReference type="PROSITE" id="PS50015"/>
    </source>
</evidence>
<dbReference type="InterPro" id="IPR007856">
    <property type="entry name" value="SapB_1"/>
</dbReference>
<protein>
    <submittedName>
        <fullName evidence="5">SAP-like protein</fullName>
    </submittedName>
</protein>
<evidence type="ECO:0000313" key="6">
    <source>
        <dbReference type="Proteomes" id="UP001164746"/>
    </source>
</evidence>
<keyword evidence="6" id="KW-1185">Reference proteome</keyword>
<evidence type="ECO:0000313" key="5">
    <source>
        <dbReference type="EMBL" id="WAQ97104.1"/>
    </source>
</evidence>
<dbReference type="EMBL" id="CP111013">
    <property type="protein sequence ID" value="WAQ97104.1"/>
    <property type="molecule type" value="Genomic_DNA"/>
</dbReference>
<dbReference type="Pfam" id="PF05184">
    <property type="entry name" value="SapB_1"/>
    <property type="match status" value="2"/>
</dbReference>
<accession>A0ABY7DIH4</accession>
<dbReference type="InterPro" id="IPR051428">
    <property type="entry name" value="Sphingo_Act-Surfact_Prot"/>
</dbReference>
<evidence type="ECO:0000256" key="3">
    <source>
        <dbReference type="SAM" id="SignalP"/>
    </source>
</evidence>
<proteinExistence type="predicted"/>
<sequence>MIRSLLQSAYLIPMVVLQLFFQCQLIAPTIVKELEKGGDPQKTCSDVKLCSADIRPIEQPVGDIKCDICELIINALDKLAGQNATDEKINATIYALCGELPGAAQIFCQNVAPTIVKAIEQGVDPQAACAALKLCSTAVLRPTVQLTKEVGDVKCDICELLVQELEKLIGANATDEKINATIYGLCDQLPGAAASFVRKSRTYHTLIHSHNQYIVVRIKTKFAMILSLLQSAYLIPMVVSQLFFQCQLIAPTIVKELEKGGDPQKTCSDTHLSGQNVINVEGYSWFGFKRVEMPLKRLAEVGPYCVLMLPASERVYRGQDAQGFCAHLLTQIYANSNCDQMIVCSYFNAQIGSLSDLINECDSLP</sequence>
<feature type="signal peptide" evidence="3">
    <location>
        <begin position="1"/>
        <end position="17"/>
    </location>
</feature>
<dbReference type="Gene3D" id="1.10.225.10">
    <property type="entry name" value="Saposin-like"/>
    <property type="match status" value="2"/>
</dbReference>
<evidence type="ECO:0000256" key="2">
    <source>
        <dbReference type="ARBA" id="ARBA00023180"/>
    </source>
</evidence>
<dbReference type="SMART" id="SM00741">
    <property type="entry name" value="SapB"/>
    <property type="match status" value="1"/>
</dbReference>
<keyword evidence="2" id="KW-0325">Glycoprotein</keyword>
<gene>
    <name evidence="5" type="ORF">MAR_029794</name>
</gene>
<dbReference type="InterPro" id="IPR008138">
    <property type="entry name" value="SapB_2"/>
</dbReference>
<dbReference type="Proteomes" id="UP001164746">
    <property type="component" value="Chromosome 2"/>
</dbReference>
<keyword evidence="1" id="KW-1015">Disulfide bond</keyword>
<organism evidence="5 6">
    <name type="scientific">Mya arenaria</name>
    <name type="common">Soft-shell clam</name>
    <dbReference type="NCBI Taxonomy" id="6604"/>
    <lineage>
        <taxon>Eukaryota</taxon>
        <taxon>Metazoa</taxon>
        <taxon>Spiralia</taxon>
        <taxon>Lophotrochozoa</taxon>
        <taxon>Mollusca</taxon>
        <taxon>Bivalvia</taxon>
        <taxon>Autobranchia</taxon>
        <taxon>Heteroconchia</taxon>
        <taxon>Euheterodonta</taxon>
        <taxon>Imparidentia</taxon>
        <taxon>Neoheterodontei</taxon>
        <taxon>Myida</taxon>
        <taxon>Myoidea</taxon>
        <taxon>Myidae</taxon>
        <taxon>Mya</taxon>
    </lineage>
</organism>
<keyword evidence="3" id="KW-0732">Signal</keyword>
<reference evidence="5" key="1">
    <citation type="submission" date="2022-11" db="EMBL/GenBank/DDBJ databases">
        <title>Centuries of genome instability and evolution in soft-shell clam transmissible cancer (bioRxiv).</title>
        <authorList>
            <person name="Hart S.F.M."/>
            <person name="Yonemitsu M.A."/>
            <person name="Giersch R.M."/>
            <person name="Beal B.F."/>
            <person name="Arriagada G."/>
            <person name="Davis B.W."/>
            <person name="Ostrander E.A."/>
            <person name="Goff S.P."/>
            <person name="Metzger M.J."/>
        </authorList>
    </citation>
    <scope>NUCLEOTIDE SEQUENCE</scope>
    <source>
        <strain evidence="5">MELC-2E11</strain>
        <tissue evidence="5">Siphon/mantle</tissue>
    </source>
</reference>
<dbReference type="SUPFAM" id="SSF47862">
    <property type="entry name" value="Saposin"/>
    <property type="match status" value="2"/>
</dbReference>
<dbReference type="PROSITE" id="PS50015">
    <property type="entry name" value="SAP_B"/>
    <property type="match status" value="2"/>
</dbReference>
<evidence type="ECO:0000256" key="1">
    <source>
        <dbReference type="ARBA" id="ARBA00023157"/>
    </source>
</evidence>
<dbReference type="PANTHER" id="PTHR11480">
    <property type="entry name" value="SAPOSIN-RELATED"/>
    <property type="match status" value="1"/>
</dbReference>
<dbReference type="InterPro" id="IPR011001">
    <property type="entry name" value="Saposin-like"/>
</dbReference>
<feature type="domain" description="Saposin B-type" evidence="4">
    <location>
        <begin position="151"/>
        <end position="192"/>
    </location>
</feature>
<dbReference type="Pfam" id="PF03489">
    <property type="entry name" value="SapB_2"/>
    <property type="match status" value="1"/>
</dbReference>
<feature type="chain" id="PRO_5046801225" evidence="3">
    <location>
        <begin position="18"/>
        <end position="365"/>
    </location>
</feature>
<dbReference type="InterPro" id="IPR008139">
    <property type="entry name" value="SaposinB_dom"/>
</dbReference>